<dbReference type="PANTHER" id="PTHR47844">
    <property type="entry name" value="SYNTHASE CPS1, PUTATIVE (AFU_ORTHOLOGUE AFUA_7G02500)-RELATED"/>
    <property type="match status" value="1"/>
</dbReference>
<reference evidence="10 11" key="1">
    <citation type="submission" date="2015-01" db="EMBL/GenBank/DDBJ databases">
        <title>The Genome Sequence of Exophiala oligosperma CBS72588.</title>
        <authorList>
            <consortium name="The Broad Institute Genomics Platform"/>
            <person name="Cuomo C."/>
            <person name="de Hoog S."/>
            <person name="Gorbushina A."/>
            <person name="Stielow B."/>
            <person name="Teixiera M."/>
            <person name="Abouelleil A."/>
            <person name="Chapman S.B."/>
            <person name="Priest M."/>
            <person name="Young S.K."/>
            <person name="Wortman J."/>
            <person name="Nusbaum C."/>
            <person name="Birren B."/>
        </authorList>
    </citation>
    <scope>NUCLEOTIDE SEQUENCE [LARGE SCALE GENOMIC DNA]</scope>
    <source>
        <strain evidence="10 11">CBS 72588</strain>
    </source>
</reference>
<dbReference type="HOGENOM" id="CLU_019940_2_0_1"/>
<comment type="subcellular location">
    <subcellularLocation>
        <location evidence="1">Membrane</location>
    </subcellularLocation>
</comment>
<feature type="transmembrane region" description="Helical" evidence="9">
    <location>
        <begin position="395"/>
        <end position="420"/>
    </location>
</feature>
<evidence type="ECO:0000256" key="9">
    <source>
        <dbReference type="SAM" id="Phobius"/>
    </source>
</evidence>
<feature type="compositionally biased region" description="Polar residues" evidence="8">
    <location>
        <begin position="492"/>
        <end position="501"/>
    </location>
</feature>
<evidence type="ECO:0000256" key="7">
    <source>
        <dbReference type="ARBA" id="ARBA00023180"/>
    </source>
</evidence>
<dbReference type="PANTHER" id="PTHR47844:SF1">
    <property type="entry name" value="EXOSTOSIN-LIKE 2"/>
    <property type="match status" value="1"/>
</dbReference>
<feature type="region of interest" description="Disordered" evidence="8">
    <location>
        <begin position="553"/>
        <end position="572"/>
    </location>
</feature>
<feature type="region of interest" description="Disordered" evidence="8">
    <location>
        <begin position="596"/>
        <end position="615"/>
    </location>
</feature>
<evidence type="ECO:0000256" key="4">
    <source>
        <dbReference type="ARBA" id="ARBA00022692"/>
    </source>
</evidence>
<keyword evidence="6 9" id="KW-0472">Membrane</keyword>
<dbReference type="RefSeq" id="XP_016264326.1">
    <property type="nucleotide sequence ID" value="XM_016406120.1"/>
</dbReference>
<gene>
    <name evidence="10" type="ORF">PV06_05144</name>
</gene>
<accession>A0A0D2DNN6</accession>
<organism evidence="10 11">
    <name type="scientific">Exophiala oligosperma</name>
    <dbReference type="NCBI Taxonomy" id="215243"/>
    <lineage>
        <taxon>Eukaryota</taxon>
        <taxon>Fungi</taxon>
        <taxon>Dikarya</taxon>
        <taxon>Ascomycota</taxon>
        <taxon>Pezizomycotina</taxon>
        <taxon>Eurotiomycetes</taxon>
        <taxon>Chaetothyriomycetidae</taxon>
        <taxon>Chaetothyriales</taxon>
        <taxon>Herpotrichiellaceae</taxon>
        <taxon>Exophiala</taxon>
    </lineage>
</organism>
<dbReference type="GeneID" id="27357218"/>
<feature type="transmembrane region" description="Helical" evidence="9">
    <location>
        <begin position="368"/>
        <end position="388"/>
    </location>
</feature>
<keyword evidence="4 9" id="KW-0812">Transmembrane</keyword>
<dbReference type="InterPro" id="IPR052427">
    <property type="entry name" value="Glycosyltrans_GT2/GT47"/>
</dbReference>
<evidence type="ECO:0000256" key="3">
    <source>
        <dbReference type="ARBA" id="ARBA00022679"/>
    </source>
</evidence>
<keyword evidence="5 9" id="KW-1133">Transmembrane helix</keyword>
<keyword evidence="7" id="KW-0325">Glycoprotein</keyword>
<evidence type="ECO:0000313" key="11">
    <source>
        <dbReference type="Proteomes" id="UP000053342"/>
    </source>
</evidence>
<name>A0A0D2DNN6_9EURO</name>
<evidence type="ECO:0000256" key="8">
    <source>
        <dbReference type="SAM" id="MobiDB-lite"/>
    </source>
</evidence>
<evidence type="ECO:0000256" key="6">
    <source>
        <dbReference type="ARBA" id="ARBA00023136"/>
    </source>
</evidence>
<feature type="region of interest" description="Disordered" evidence="8">
    <location>
        <begin position="469"/>
        <end position="502"/>
    </location>
</feature>
<dbReference type="SUPFAM" id="SSF53448">
    <property type="entry name" value="Nucleotide-diphospho-sugar transferases"/>
    <property type="match status" value="1"/>
</dbReference>
<dbReference type="GO" id="GO:0016020">
    <property type="term" value="C:membrane"/>
    <property type="evidence" value="ECO:0007669"/>
    <property type="project" value="UniProtKB-SubCell"/>
</dbReference>
<feature type="transmembrane region" description="Helical" evidence="9">
    <location>
        <begin position="24"/>
        <end position="45"/>
    </location>
</feature>
<dbReference type="InterPro" id="IPR029044">
    <property type="entry name" value="Nucleotide-diphossugar_trans"/>
</dbReference>
<keyword evidence="2" id="KW-0328">Glycosyltransferase</keyword>
<dbReference type="STRING" id="215243.A0A0D2DNN6"/>
<dbReference type="VEuPathDB" id="FungiDB:PV06_05144"/>
<dbReference type="GO" id="GO:0016757">
    <property type="term" value="F:glycosyltransferase activity"/>
    <property type="evidence" value="ECO:0007669"/>
    <property type="project" value="UniProtKB-KW"/>
</dbReference>
<evidence type="ECO:0000256" key="2">
    <source>
        <dbReference type="ARBA" id="ARBA00022676"/>
    </source>
</evidence>
<dbReference type="AlphaFoldDB" id="A0A0D2DNN6"/>
<keyword evidence="11" id="KW-1185">Reference proteome</keyword>
<proteinExistence type="predicted"/>
<evidence type="ECO:0000313" key="10">
    <source>
        <dbReference type="EMBL" id="KIW44110.1"/>
    </source>
</evidence>
<dbReference type="Pfam" id="PF13641">
    <property type="entry name" value="Glyco_tranf_2_3"/>
    <property type="match status" value="1"/>
</dbReference>
<evidence type="ECO:0000256" key="5">
    <source>
        <dbReference type="ARBA" id="ARBA00022989"/>
    </source>
</evidence>
<dbReference type="EMBL" id="KN847335">
    <property type="protein sequence ID" value="KIW44110.1"/>
    <property type="molecule type" value="Genomic_DNA"/>
</dbReference>
<dbReference type="OrthoDB" id="2849215at2759"/>
<sequence>MDQYLASLLVSSTATILCHSNSPFIALFIFRYLRLIVHIVSFWCYKHSPIPAIRTITERDVTVIIPTVEPTNYDFQECLSSVLMNGPATVHIVTVGSELHRQTCGIVRPFVPRYPSTNIKVSCTMQANKRKQIAHVLPHVQTALTVLVDDHVFWPSGHFLSTTVAPFENPAVGAVGTNKRVRRHDLPFGLASFFNVLGALYLERHNFEIRATNALDGGVFVISGRTCAYRTQILQSPEFLRGYLHETFFFGRFGPLNADDDNYITRAVVKAGWKIKIQYNAEAMIETTVGTYPKFLSQCLRWARTTWRSNPASLRSWTVWRTQPWCVYAVYLTSMVNFALFYDAALFWTLSRSDFVVGSGGRHNNAAYAVLGGWILATKMVKLVSYFLRHPWDLVYLPGTLGFAYFHSLIKLYALCTFWVTAWGGRDLDSIGVGHDSTRETQSPVEFMTTATESRSASALEEEYRVSSANGVVSSTTTTDTNLTRPYRRGGTSASGRQSIMTPWGRVTPESAHLPANVQLDTRAQTRTRRRQADLTDCPDRSNQTLVVETRLRQQQQPVAPRLEGVDGPDDEISPLDLAPGQEQDWVRGQGQLQLATPALTPPPPPPTGDEQPCPVSGRPCRRVCFDPYSRVWVRANCQRLHYNGLYIGAGGGCDTTRQEQCRVLNTRSLDGLVLQNTDTGE</sequence>
<keyword evidence="3" id="KW-0808">Transferase</keyword>
<protein>
    <submittedName>
        <fullName evidence="10">Uncharacterized protein</fullName>
    </submittedName>
</protein>
<evidence type="ECO:0000256" key="1">
    <source>
        <dbReference type="ARBA" id="ARBA00004370"/>
    </source>
</evidence>
<feature type="transmembrane region" description="Helical" evidence="9">
    <location>
        <begin position="325"/>
        <end position="348"/>
    </location>
</feature>
<dbReference type="CDD" id="cd06434">
    <property type="entry name" value="GT2_HAS"/>
    <property type="match status" value="1"/>
</dbReference>
<dbReference type="Proteomes" id="UP000053342">
    <property type="component" value="Unassembled WGS sequence"/>
</dbReference>